<feature type="transmembrane region" description="Helical" evidence="5">
    <location>
        <begin position="160"/>
        <end position="182"/>
    </location>
</feature>
<keyword evidence="2 5" id="KW-0812">Transmembrane</keyword>
<feature type="transmembrane region" description="Helical" evidence="5">
    <location>
        <begin position="306"/>
        <end position="324"/>
    </location>
</feature>
<keyword evidence="3 5" id="KW-1133">Transmembrane helix</keyword>
<keyword evidence="4 5" id="KW-0472">Membrane</keyword>
<comment type="caution">
    <text evidence="6">The sequence shown here is derived from an EMBL/GenBank/DDBJ whole genome shotgun (WGS) entry which is preliminary data.</text>
</comment>
<feature type="transmembrane region" description="Helical" evidence="5">
    <location>
        <begin position="336"/>
        <end position="356"/>
    </location>
</feature>
<evidence type="ECO:0000256" key="4">
    <source>
        <dbReference type="ARBA" id="ARBA00023136"/>
    </source>
</evidence>
<dbReference type="PANTHER" id="PTHR23291:SF93">
    <property type="entry name" value="BAX INHIBITOR 1-LIKE"/>
    <property type="match status" value="1"/>
</dbReference>
<keyword evidence="7" id="KW-1185">Reference proteome</keyword>
<evidence type="ECO:0000256" key="1">
    <source>
        <dbReference type="ARBA" id="ARBA00004141"/>
    </source>
</evidence>
<sequence>MKMNTYFKRSWRKADMMNFGVIPEPAHTILKRVYLTLFCAMLSSTIGSYLHLFWEARGLLALLSSIANLLWLYFTSPRRVVYLALFFIMLSSTFGSYLHLFWEVGGLFTVLSSVASLLWLYFTSARGVKKRDSLLMIAAFSLGASVDLLTEYPFEIDQTLVASLLASTTVGIGTFCFVVNAFDILDSHTSHGMLKVSVVLTLFMGYFVVYSQEILYDARFGNINSINRTITVLFRLPAIVVHSARLCLGMNAVKAYFNRNWKRTDMMNSGGFPQHAHTSLKRVYLTLFCAMLNATFGSYLHLIYEVGGLFTVLLSVASLLWLYFTSPWRERKRVSILMVAAFFIGASVGLFTKYLFEINQGFVVTLLAGTTIIFGSFWLGAKTNSERRDIYISAVFESWILVYMWFDGYCDIIESHTAHSMLKVYAVLVLFTGYLVLYSQEILYDARYGDVNFVNCTFTVFFCLPAIVIHAARLYLGATIQQHRQIHLE</sequence>
<dbReference type="EMBL" id="JACEIK010000005">
    <property type="protein sequence ID" value="MCD7446084.1"/>
    <property type="molecule type" value="Genomic_DNA"/>
</dbReference>
<feature type="transmembrane region" description="Helical" evidence="5">
    <location>
        <begin position="451"/>
        <end position="476"/>
    </location>
</feature>
<protein>
    <submittedName>
        <fullName evidence="6">Bax inhibitor 1</fullName>
    </submittedName>
</protein>
<proteinExistence type="predicted"/>
<gene>
    <name evidence="6" type="primary">TMBIM6_3</name>
    <name evidence="6" type="ORF">HAX54_037291</name>
</gene>
<name>A0ABS8RHF9_DATST</name>
<feature type="transmembrane region" description="Helical" evidence="5">
    <location>
        <begin position="362"/>
        <end position="381"/>
    </location>
</feature>
<feature type="transmembrane region" description="Helical" evidence="5">
    <location>
        <begin position="418"/>
        <end position="439"/>
    </location>
</feature>
<feature type="transmembrane region" description="Helical" evidence="5">
    <location>
        <begin position="134"/>
        <end position="154"/>
    </location>
</feature>
<comment type="subcellular location">
    <subcellularLocation>
        <location evidence="1">Membrane</location>
        <topology evidence="1">Multi-pass membrane protein</topology>
    </subcellularLocation>
</comment>
<feature type="transmembrane region" description="Helical" evidence="5">
    <location>
        <begin position="58"/>
        <end position="74"/>
    </location>
</feature>
<accession>A0ABS8RHF9</accession>
<feature type="transmembrane region" description="Helical" evidence="5">
    <location>
        <begin position="81"/>
        <end position="98"/>
    </location>
</feature>
<feature type="transmembrane region" description="Helical" evidence="5">
    <location>
        <begin position="232"/>
        <end position="257"/>
    </location>
</feature>
<evidence type="ECO:0000256" key="5">
    <source>
        <dbReference type="SAM" id="Phobius"/>
    </source>
</evidence>
<feature type="transmembrane region" description="Helical" evidence="5">
    <location>
        <begin position="194"/>
        <end position="212"/>
    </location>
</feature>
<dbReference type="PANTHER" id="PTHR23291">
    <property type="entry name" value="BAX INHIBITOR-RELATED"/>
    <property type="match status" value="1"/>
</dbReference>
<evidence type="ECO:0000256" key="3">
    <source>
        <dbReference type="ARBA" id="ARBA00022989"/>
    </source>
</evidence>
<dbReference type="Proteomes" id="UP000823775">
    <property type="component" value="Unassembled WGS sequence"/>
</dbReference>
<evidence type="ECO:0000313" key="6">
    <source>
        <dbReference type="EMBL" id="MCD7446084.1"/>
    </source>
</evidence>
<feature type="transmembrane region" description="Helical" evidence="5">
    <location>
        <begin position="104"/>
        <end position="122"/>
    </location>
</feature>
<feature type="transmembrane region" description="Helical" evidence="5">
    <location>
        <begin position="33"/>
        <end position="52"/>
    </location>
</feature>
<dbReference type="InterPro" id="IPR006214">
    <property type="entry name" value="Bax_inhibitor_1-related"/>
</dbReference>
<organism evidence="6 7">
    <name type="scientific">Datura stramonium</name>
    <name type="common">Jimsonweed</name>
    <name type="synonym">Common thornapple</name>
    <dbReference type="NCBI Taxonomy" id="4076"/>
    <lineage>
        <taxon>Eukaryota</taxon>
        <taxon>Viridiplantae</taxon>
        <taxon>Streptophyta</taxon>
        <taxon>Embryophyta</taxon>
        <taxon>Tracheophyta</taxon>
        <taxon>Spermatophyta</taxon>
        <taxon>Magnoliopsida</taxon>
        <taxon>eudicotyledons</taxon>
        <taxon>Gunneridae</taxon>
        <taxon>Pentapetalae</taxon>
        <taxon>asterids</taxon>
        <taxon>lamiids</taxon>
        <taxon>Solanales</taxon>
        <taxon>Solanaceae</taxon>
        <taxon>Solanoideae</taxon>
        <taxon>Datureae</taxon>
        <taxon>Datura</taxon>
    </lineage>
</organism>
<reference evidence="6 7" key="1">
    <citation type="journal article" date="2021" name="BMC Genomics">
        <title>Datura genome reveals duplications of psychoactive alkaloid biosynthetic genes and high mutation rate following tissue culture.</title>
        <authorList>
            <person name="Rajewski A."/>
            <person name="Carter-House D."/>
            <person name="Stajich J."/>
            <person name="Litt A."/>
        </authorList>
    </citation>
    <scope>NUCLEOTIDE SEQUENCE [LARGE SCALE GENOMIC DNA]</scope>
    <source>
        <strain evidence="6">AR-01</strain>
    </source>
</reference>
<feature type="transmembrane region" description="Helical" evidence="5">
    <location>
        <begin position="390"/>
        <end position="406"/>
    </location>
</feature>
<evidence type="ECO:0000256" key="2">
    <source>
        <dbReference type="ARBA" id="ARBA00022692"/>
    </source>
</evidence>
<evidence type="ECO:0000313" key="7">
    <source>
        <dbReference type="Proteomes" id="UP000823775"/>
    </source>
</evidence>